<feature type="transmembrane region" description="Helical" evidence="1">
    <location>
        <begin position="218"/>
        <end position="244"/>
    </location>
</feature>
<protein>
    <recommendedName>
        <fullName evidence="4">Motility-associated protein Scm1</fullName>
    </recommendedName>
</protein>
<feature type="transmembrane region" description="Helical" evidence="1">
    <location>
        <begin position="7"/>
        <end position="31"/>
    </location>
</feature>
<keyword evidence="3" id="KW-1185">Reference proteome</keyword>
<dbReference type="AlphaFoldDB" id="A0A2K8SDI5"/>
<keyword evidence="1" id="KW-0472">Membrane</keyword>
<name>A0A2K8SDI5_9MOLU</name>
<accession>A0A2K8SDI5</accession>
<feature type="transmembrane region" description="Helical" evidence="1">
    <location>
        <begin position="339"/>
        <end position="362"/>
    </location>
</feature>
<keyword evidence="1" id="KW-0812">Transmembrane</keyword>
<dbReference type="Proteomes" id="UP000231823">
    <property type="component" value="Chromosome"/>
</dbReference>
<dbReference type="KEGG" id="sfz:SFLOR_v1c04690"/>
<dbReference type="EMBL" id="CP025057">
    <property type="protein sequence ID" value="AUB31521.1"/>
    <property type="molecule type" value="Genomic_DNA"/>
</dbReference>
<proteinExistence type="predicted"/>
<dbReference type="OrthoDB" id="388821at2"/>
<feature type="transmembrane region" description="Helical" evidence="1">
    <location>
        <begin position="276"/>
        <end position="295"/>
    </location>
</feature>
<sequence>MKHKNTYTIAIVITVLLVTTFIVAGSIYSSIDVTKILENKLSEKNNDSWTNIQGQNFEVLKTTITNPLSLAFFLFGIGGVDELKATSDPFKLIVFTITSIIIIPTLLIVFFLYMSIIITLTLIEFIKRDSEVMTLKNVGKYGMYVSFISSFLFALIGIIIFCSIENNLQKNYQGFEKYDSFSIMTFLIHLSKGTIFSWEKNGLLNSPNIVTTVNVALVFLVILLPIAFFCLIIFSSFYIAIFVAKKDSRSSRFFNWLKNIRIDSLKEYIQLNLRSPWIWILSITFAFTIIIPGFVHPYTNVTQILITLISIIIIPVAFLPMIIGYIMAKKIKRFNYNRLMFIQILLLTLIILLIQLNASIFLKDYMFKFTWLSAFLPLVTCTISMFAAFGFIKFSDK</sequence>
<keyword evidence="1" id="KW-1133">Transmembrane helix</keyword>
<feature type="transmembrane region" description="Helical" evidence="1">
    <location>
        <begin position="92"/>
        <end position="123"/>
    </location>
</feature>
<evidence type="ECO:0008006" key="4">
    <source>
        <dbReference type="Google" id="ProtNLM"/>
    </source>
</evidence>
<feature type="transmembrane region" description="Helical" evidence="1">
    <location>
        <begin position="374"/>
        <end position="392"/>
    </location>
</feature>
<dbReference type="RefSeq" id="WP_100916511.1">
    <property type="nucleotide sequence ID" value="NZ_CP025057.1"/>
</dbReference>
<evidence type="ECO:0000313" key="3">
    <source>
        <dbReference type="Proteomes" id="UP000231823"/>
    </source>
</evidence>
<evidence type="ECO:0000256" key="1">
    <source>
        <dbReference type="SAM" id="Phobius"/>
    </source>
</evidence>
<feature type="transmembrane region" description="Helical" evidence="1">
    <location>
        <begin position="143"/>
        <end position="168"/>
    </location>
</feature>
<gene>
    <name evidence="2" type="ORF">SFLOR_v1c04690</name>
</gene>
<reference evidence="2 3" key="1">
    <citation type="submission" date="2017-12" db="EMBL/GenBank/DDBJ databases">
        <title>Complete genome sequence of Spiroplasma floricola 23-6 (ATCC 29989).</title>
        <authorList>
            <person name="Tsai Y.-M."/>
            <person name="Wu P.-S."/>
            <person name="Lo W.-S."/>
            <person name="Kuo C.-H."/>
        </authorList>
    </citation>
    <scope>NUCLEOTIDE SEQUENCE [LARGE SCALE GENOMIC DNA]</scope>
    <source>
        <strain evidence="2 3">23-6</strain>
    </source>
</reference>
<organism evidence="2 3">
    <name type="scientific">Spiroplasma floricola 23-6</name>
    <dbReference type="NCBI Taxonomy" id="1336749"/>
    <lineage>
        <taxon>Bacteria</taxon>
        <taxon>Bacillati</taxon>
        <taxon>Mycoplasmatota</taxon>
        <taxon>Mollicutes</taxon>
        <taxon>Entomoplasmatales</taxon>
        <taxon>Spiroplasmataceae</taxon>
        <taxon>Spiroplasma</taxon>
    </lineage>
</organism>
<evidence type="ECO:0000313" key="2">
    <source>
        <dbReference type="EMBL" id="AUB31521.1"/>
    </source>
</evidence>
<dbReference type="NCBIfam" id="NF033571">
    <property type="entry name" value="motil_scm1_spiro"/>
    <property type="match status" value="1"/>
</dbReference>
<feature type="transmembrane region" description="Helical" evidence="1">
    <location>
        <begin position="301"/>
        <end position="327"/>
    </location>
</feature>